<evidence type="ECO:0000313" key="1">
    <source>
        <dbReference type="EMBL" id="CAF1324714.1"/>
    </source>
</evidence>
<proteinExistence type="predicted"/>
<name>A0A815FDJ9_9BILA</name>
<dbReference type="EMBL" id="CAJNOT010002542">
    <property type="protein sequence ID" value="CAF1324714.1"/>
    <property type="molecule type" value="Genomic_DNA"/>
</dbReference>
<protein>
    <submittedName>
        <fullName evidence="1">Uncharacterized protein</fullName>
    </submittedName>
</protein>
<accession>A0A815FDJ9</accession>
<sequence length="164" mass="18869">MATGDNDCYPTTSKFFKTEPSEFNSKQGESGEEISANYINILAAPKSFETNIKLRKSHRETLAQTSIEDVAFHGIILYSFEDFETKKLNFSSFLSSRFSLKHYSGDIHRIISVHPISSSMIRLDDATIEAFYENYVEYLLKNPPNSRDDIILFARRADELLHER</sequence>
<organism evidence="1 2">
    <name type="scientific">Rotaria sordida</name>
    <dbReference type="NCBI Taxonomy" id="392033"/>
    <lineage>
        <taxon>Eukaryota</taxon>
        <taxon>Metazoa</taxon>
        <taxon>Spiralia</taxon>
        <taxon>Gnathifera</taxon>
        <taxon>Rotifera</taxon>
        <taxon>Eurotatoria</taxon>
        <taxon>Bdelloidea</taxon>
        <taxon>Philodinida</taxon>
        <taxon>Philodinidae</taxon>
        <taxon>Rotaria</taxon>
    </lineage>
</organism>
<dbReference type="Proteomes" id="UP000663864">
    <property type="component" value="Unassembled WGS sequence"/>
</dbReference>
<dbReference type="AlphaFoldDB" id="A0A815FDJ9"/>
<gene>
    <name evidence="1" type="ORF">ZHD862_LOCUS29200</name>
</gene>
<comment type="caution">
    <text evidence="1">The sequence shown here is derived from an EMBL/GenBank/DDBJ whole genome shotgun (WGS) entry which is preliminary data.</text>
</comment>
<reference evidence="1" key="1">
    <citation type="submission" date="2021-02" db="EMBL/GenBank/DDBJ databases">
        <authorList>
            <person name="Nowell W R."/>
        </authorList>
    </citation>
    <scope>NUCLEOTIDE SEQUENCE</scope>
</reference>
<evidence type="ECO:0000313" key="2">
    <source>
        <dbReference type="Proteomes" id="UP000663864"/>
    </source>
</evidence>